<evidence type="ECO:0000313" key="1">
    <source>
        <dbReference type="EMBL" id="EKM32432.1"/>
    </source>
</evidence>
<evidence type="ECO:0000313" key="2">
    <source>
        <dbReference type="Proteomes" id="UP000008367"/>
    </source>
</evidence>
<dbReference type="Proteomes" id="UP000008367">
    <property type="component" value="Unassembled WGS sequence"/>
</dbReference>
<protein>
    <submittedName>
        <fullName evidence="1">Uncharacterized protein</fullName>
    </submittedName>
</protein>
<dbReference type="EMBL" id="AJSR01000738">
    <property type="protein sequence ID" value="EKM32432.1"/>
    <property type="molecule type" value="Genomic_DNA"/>
</dbReference>
<organism evidence="1 2">
    <name type="scientific">Vibrio harveyi</name>
    <name type="common">Beneckea harveyi</name>
    <dbReference type="NCBI Taxonomy" id="669"/>
    <lineage>
        <taxon>Bacteria</taxon>
        <taxon>Pseudomonadati</taxon>
        <taxon>Pseudomonadota</taxon>
        <taxon>Gammaproteobacteria</taxon>
        <taxon>Vibrionales</taxon>
        <taxon>Vibrionaceae</taxon>
        <taxon>Vibrio</taxon>
    </lineage>
</organism>
<proteinExistence type="predicted"/>
<feature type="non-terminal residue" evidence="1">
    <location>
        <position position="13"/>
    </location>
</feature>
<name>A0A454D185_VIBHA</name>
<accession>A0A454D185</accession>
<reference evidence="1 2" key="1">
    <citation type="submission" date="2012-10" db="EMBL/GenBank/DDBJ databases">
        <title>Genome sequence of Vibrio Cholerae HENC-02.</title>
        <authorList>
            <person name="Eppinger M."/>
            <person name="Hasan N.A."/>
            <person name="Sengamalay N."/>
            <person name="Hine E."/>
            <person name="Su Q."/>
            <person name="Daugherty S.C."/>
            <person name="Young S."/>
            <person name="Sadzewicz L."/>
            <person name="Tallon L."/>
            <person name="Cebula T.A."/>
            <person name="Ravel J."/>
            <person name="Colwell R.R."/>
        </authorList>
    </citation>
    <scope>NUCLEOTIDE SEQUENCE [LARGE SCALE GENOMIC DNA]</scope>
    <source>
        <strain evidence="1 2">HENC-02</strain>
    </source>
</reference>
<sequence>MWYLKSSTRTGYN</sequence>
<comment type="caution">
    <text evidence="1">The sequence shown here is derived from an EMBL/GenBank/DDBJ whole genome shotgun (WGS) entry which is preliminary data.</text>
</comment>
<gene>
    <name evidence="1" type="ORF">VCHENC02_2012A</name>
</gene>